<evidence type="ECO:0000256" key="11">
    <source>
        <dbReference type="SAM" id="MobiDB-lite"/>
    </source>
</evidence>
<evidence type="ECO:0000256" key="6">
    <source>
        <dbReference type="ARBA" id="ARBA00022816"/>
    </source>
</evidence>
<dbReference type="GO" id="GO:0031080">
    <property type="term" value="C:nuclear pore outer ring"/>
    <property type="evidence" value="ECO:0007669"/>
    <property type="project" value="TreeGrafter"/>
</dbReference>
<keyword evidence="6" id="KW-0509">mRNA transport</keyword>
<dbReference type="Proteomes" id="UP001150907">
    <property type="component" value="Unassembled WGS sequence"/>
</dbReference>
<keyword evidence="4 10" id="KW-0853">WD repeat</keyword>
<evidence type="ECO:0000256" key="7">
    <source>
        <dbReference type="ARBA" id="ARBA00022927"/>
    </source>
</evidence>
<evidence type="ECO:0000256" key="4">
    <source>
        <dbReference type="ARBA" id="ARBA00022574"/>
    </source>
</evidence>
<evidence type="ECO:0000256" key="5">
    <source>
        <dbReference type="ARBA" id="ARBA00022737"/>
    </source>
</evidence>
<dbReference type="SMART" id="SM00320">
    <property type="entry name" value="WD40"/>
    <property type="match status" value="6"/>
</dbReference>
<dbReference type="AlphaFoldDB" id="A0A9W8BJS9"/>
<feature type="region of interest" description="Disordered" evidence="11">
    <location>
        <begin position="287"/>
        <end position="401"/>
    </location>
</feature>
<dbReference type="GO" id="GO:0016787">
    <property type="term" value="F:hydrolase activity"/>
    <property type="evidence" value="ECO:0007669"/>
    <property type="project" value="UniProtKB-KW"/>
</dbReference>
<evidence type="ECO:0000256" key="1">
    <source>
        <dbReference type="ARBA" id="ARBA00004567"/>
    </source>
</evidence>
<keyword evidence="9" id="KW-0539">Nucleus</keyword>
<proteinExistence type="inferred from homology"/>
<dbReference type="GO" id="GO:1904263">
    <property type="term" value="P:positive regulation of TORC1 signaling"/>
    <property type="evidence" value="ECO:0007669"/>
    <property type="project" value="TreeGrafter"/>
</dbReference>
<evidence type="ECO:0000256" key="10">
    <source>
        <dbReference type="PROSITE-ProRule" id="PRU00221"/>
    </source>
</evidence>
<sequence>MEQELTIPVNHDDFIHDLAYNFYATRLASCSSDRSIKIWDWNKQSGSWILKETLFGHDSAVIRLSWAHPEFGQVLASCSLDRSVKIWMELDSAKTGNRTWDNAVHSLPHSSAVHSIAFAPEYKNLTLAAGCSDGKVRFYSPADAIGLTNWEVDNLIDFVPERATDSDGPLCLSWCKSRFTAPHMIVVGGSKGNKIRIYNVLPNNCLELLELDQYEDAVLDIDWAPSMGRSYHLIATACSDGHIRIYKFWSDPPTSTKGALADSLFVRDGDQQEYTDGKNIAAGGAAATKTNGSARYGHSIDDDGAADSDEGDGDADAENDNDDDDDDDGDDDDDDEDEDDDDDEDDGDDEDGDKDSDDSDNDVDTDDAYSDNRSGGGSSDGAHARTRRSQKSRMPKTTHDALKSFKPHAELVSDLVVEPLMPVRRVRWNGTGTLLASSSDDGVTRLWKMTVNGTWREVAAVTAEKSPAVM</sequence>
<dbReference type="PANTHER" id="PTHR11024:SF3">
    <property type="entry name" value="NUCLEOPORIN SEH1"/>
    <property type="match status" value="1"/>
</dbReference>
<evidence type="ECO:0000256" key="8">
    <source>
        <dbReference type="ARBA" id="ARBA00023132"/>
    </source>
</evidence>
<keyword evidence="13" id="KW-1185">Reference proteome</keyword>
<dbReference type="InterPro" id="IPR036322">
    <property type="entry name" value="WD40_repeat_dom_sf"/>
</dbReference>
<keyword evidence="8" id="KW-0811">Translocation</keyword>
<evidence type="ECO:0000256" key="9">
    <source>
        <dbReference type="ARBA" id="ARBA00023242"/>
    </source>
</evidence>
<dbReference type="InterPro" id="IPR001680">
    <property type="entry name" value="WD40_rpt"/>
</dbReference>
<dbReference type="PANTHER" id="PTHR11024">
    <property type="entry name" value="NUCLEAR PORE COMPLEX PROTEIN SEC13 / SEH1 FAMILY MEMBER"/>
    <property type="match status" value="1"/>
</dbReference>
<evidence type="ECO:0000256" key="2">
    <source>
        <dbReference type="ARBA" id="ARBA00010102"/>
    </source>
</evidence>
<dbReference type="InterPro" id="IPR020472">
    <property type="entry name" value="WD40_PAC1"/>
</dbReference>
<feature type="repeat" description="WD" evidence="10">
    <location>
        <begin position="8"/>
        <end position="40"/>
    </location>
</feature>
<name>A0A9W8BJS9_9FUNG</name>
<comment type="subcellular location">
    <subcellularLocation>
        <location evidence="1">Nucleus</location>
        <location evidence="1">Nuclear pore complex</location>
    </subcellularLocation>
</comment>
<dbReference type="Pfam" id="PF00400">
    <property type="entry name" value="WD40"/>
    <property type="match status" value="4"/>
</dbReference>
<dbReference type="PROSITE" id="PS50082">
    <property type="entry name" value="WD_REPEATS_2"/>
    <property type="match status" value="3"/>
</dbReference>
<dbReference type="SUPFAM" id="SSF50978">
    <property type="entry name" value="WD40 repeat-like"/>
    <property type="match status" value="1"/>
</dbReference>
<feature type="repeat" description="WD" evidence="10">
    <location>
        <begin position="54"/>
        <end position="87"/>
    </location>
</feature>
<feature type="compositionally biased region" description="Basic residues" evidence="11">
    <location>
        <begin position="384"/>
        <end position="396"/>
    </location>
</feature>
<organism evidence="12 13">
    <name type="scientific">Coemansia thaxteri</name>
    <dbReference type="NCBI Taxonomy" id="2663907"/>
    <lineage>
        <taxon>Eukaryota</taxon>
        <taxon>Fungi</taxon>
        <taxon>Fungi incertae sedis</taxon>
        <taxon>Zoopagomycota</taxon>
        <taxon>Kickxellomycotina</taxon>
        <taxon>Kickxellomycetes</taxon>
        <taxon>Kickxellales</taxon>
        <taxon>Kickxellaceae</taxon>
        <taxon>Coemansia</taxon>
    </lineage>
</organism>
<protein>
    <submittedName>
        <fullName evidence="12">Epoxide hydrolase, soluble (SEH)</fullName>
    </submittedName>
</protein>
<dbReference type="GO" id="GO:0015031">
    <property type="term" value="P:protein transport"/>
    <property type="evidence" value="ECO:0007669"/>
    <property type="project" value="UniProtKB-KW"/>
</dbReference>
<dbReference type="GO" id="GO:0005198">
    <property type="term" value="F:structural molecule activity"/>
    <property type="evidence" value="ECO:0007669"/>
    <property type="project" value="InterPro"/>
</dbReference>
<feature type="compositionally biased region" description="Acidic residues" evidence="11">
    <location>
        <begin position="302"/>
        <end position="369"/>
    </location>
</feature>
<dbReference type="GO" id="GO:0051028">
    <property type="term" value="P:mRNA transport"/>
    <property type="evidence" value="ECO:0007669"/>
    <property type="project" value="UniProtKB-KW"/>
</dbReference>
<dbReference type="InterPro" id="IPR037363">
    <property type="entry name" value="Sec13/Seh1_fam"/>
</dbReference>
<keyword evidence="3" id="KW-0813">Transport</keyword>
<dbReference type="Gene3D" id="2.130.10.10">
    <property type="entry name" value="YVTN repeat-like/Quinoprotein amine dehydrogenase"/>
    <property type="match status" value="2"/>
</dbReference>
<keyword evidence="12" id="KW-0378">Hydrolase</keyword>
<evidence type="ECO:0000256" key="3">
    <source>
        <dbReference type="ARBA" id="ARBA00022448"/>
    </source>
</evidence>
<feature type="repeat" description="WD" evidence="10">
    <location>
        <begin position="423"/>
        <end position="449"/>
    </location>
</feature>
<keyword evidence="7" id="KW-0653">Protein transport</keyword>
<comment type="caution">
    <text evidence="12">The sequence shown here is derived from an EMBL/GenBank/DDBJ whole genome shotgun (WGS) entry which is preliminary data.</text>
</comment>
<gene>
    <name evidence="12" type="primary">SEH1</name>
    <name evidence="12" type="ORF">H4R26_003063</name>
</gene>
<dbReference type="InterPro" id="IPR015943">
    <property type="entry name" value="WD40/YVTN_repeat-like_dom_sf"/>
</dbReference>
<dbReference type="GO" id="GO:0035859">
    <property type="term" value="C:Seh1-associated complex"/>
    <property type="evidence" value="ECO:0007669"/>
    <property type="project" value="TreeGrafter"/>
</dbReference>
<dbReference type="PRINTS" id="PR00320">
    <property type="entry name" value="GPROTEINBRPT"/>
</dbReference>
<keyword evidence="5" id="KW-0677">Repeat</keyword>
<evidence type="ECO:0000313" key="12">
    <source>
        <dbReference type="EMBL" id="KAJ2003454.1"/>
    </source>
</evidence>
<evidence type="ECO:0000313" key="13">
    <source>
        <dbReference type="Proteomes" id="UP001150907"/>
    </source>
</evidence>
<accession>A0A9W8BJS9</accession>
<dbReference type="OrthoDB" id="5566198at2759"/>
<dbReference type="GO" id="GO:0034198">
    <property type="term" value="P:cellular response to amino acid starvation"/>
    <property type="evidence" value="ECO:0007669"/>
    <property type="project" value="TreeGrafter"/>
</dbReference>
<keyword evidence="8" id="KW-0906">Nuclear pore complex</keyword>
<comment type="similarity">
    <text evidence="2">Belongs to the WD repeat SEC13 family.</text>
</comment>
<dbReference type="EMBL" id="JANBQF010000219">
    <property type="protein sequence ID" value="KAJ2003454.1"/>
    <property type="molecule type" value="Genomic_DNA"/>
</dbReference>
<dbReference type="PROSITE" id="PS50294">
    <property type="entry name" value="WD_REPEATS_REGION"/>
    <property type="match status" value="2"/>
</dbReference>
<reference evidence="12" key="1">
    <citation type="submission" date="2022-07" db="EMBL/GenBank/DDBJ databases">
        <title>Phylogenomic reconstructions and comparative analyses of Kickxellomycotina fungi.</title>
        <authorList>
            <person name="Reynolds N.K."/>
            <person name="Stajich J.E."/>
            <person name="Barry K."/>
            <person name="Grigoriev I.V."/>
            <person name="Crous P."/>
            <person name="Smith M.E."/>
        </authorList>
    </citation>
    <scope>NUCLEOTIDE SEQUENCE</scope>
    <source>
        <strain evidence="12">IMI 214461</strain>
    </source>
</reference>